<keyword evidence="2" id="KW-1185">Reference proteome</keyword>
<proteinExistence type="predicted"/>
<dbReference type="PANTHER" id="PTHR41291">
    <property type="entry name" value="DNA ALKYLATION REPAIR PROTEIN"/>
    <property type="match status" value="1"/>
</dbReference>
<name>A0A1I0DWY7_9FIRM</name>
<evidence type="ECO:0000313" key="1">
    <source>
        <dbReference type="EMBL" id="SET36381.1"/>
    </source>
</evidence>
<reference evidence="2" key="1">
    <citation type="submission" date="2016-10" db="EMBL/GenBank/DDBJ databases">
        <authorList>
            <person name="Varghese N."/>
            <person name="Submissions S."/>
        </authorList>
    </citation>
    <scope>NUCLEOTIDE SEQUENCE [LARGE SCALE GENOMIC DNA]</scope>
    <source>
        <strain evidence="2">NLAE-zl-G277</strain>
    </source>
</reference>
<dbReference type="CDD" id="cd06561">
    <property type="entry name" value="AlkD_like"/>
    <property type="match status" value="1"/>
</dbReference>
<dbReference type="PANTHER" id="PTHR41291:SF1">
    <property type="entry name" value="DNA ALKYLATION REPAIR PROTEIN"/>
    <property type="match status" value="1"/>
</dbReference>
<dbReference type="InterPro" id="IPR014825">
    <property type="entry name" value="DNA_alkylation"/>
</dbReference>
<organism evidence="1 2">
    <name type="scientific">Enterocloster lavalensis</name>
    <dbReference type="NCBI Taxonomy" id="460384"/>
    <lineage>
        <taxon>Bacteria</taxon>
        <taxon>Bacillati</taxon>
        <taxon>Bacillota</taxon>
        <taxon>Clostridia</taxon>
        <taxon>Lachnospirales</taxon>
        <taxon>Lachnospiraceae</taxon>
        <taxon>Enterocloster</taxon>
    </lineage>
</organism>
<evidence type="ECO:0000313" key="2">
    <source>
        <dbReference type="Proteomes" id="UP000198508"/>
    </source>
</evidence>
<dbReference type="EMBL" id="FOIM01000005">
    <property type="protein sequence ID" value="SET36381.1"/>
    <property type="molecule type" value="Genomic_DNA"/>
</dbReference>
<protein>
    <submittedName>
        <fullName evidence="1">3-methyladenine DNA glycosylase AlkD</fullName>
    </submittedName>
</protein>
<dbReference type="RefSeq" id="WP_092361671.1">
    <property type="nucleotide sequence ID" value="NZ_FOIM01000005.1"/>
</dbReference>
<dbReference type="AlphaFoldDB" id="A0A1I0DWY7"/>
<dbReference type="Pfam" id="PF08713">
    <property type="entry name" value="DNA_alkylation"/>
    <property type="match status" value="1"/>
</dbReference>
<accession>A0A1I0DWY7</accession>
<dbReference type="STRING" id="460384.SAMN05216313_10586"/>
<gene>
    <name evidence="1" type="ORF">SAMN05216313_10586</name>
</gene>
<dbReference type="InterPro" id="IPR016024">
    <property type="entry name" value="ARM-type_fold"/>
</dbReference>
<sequence length="242" mass="27288">MGCKEIMEELQSRASEKYKANVVRMGIPEEYCIGVSTGEVRAIAKKVGKSNELAFELWNTGYHEAKLLAVLVFDKKHITHADIETLMDEVVSWDLCDHLCKNLIAKMSDYEDFIDKWSKSAHTYKKRAAYTLIATAAVHNKKLSVDALDGYLEQIKGDSDIEQDQVKKAVSWTLREIGKRDFDSNEKALLIAHEMLHSGNKAQIWVAKDAMKELEHLVKVEGRTRLISTKTQMGAGDCVAVE</sequence>
<dbReference type="Gene3D" id="1.25.10.90">
    <property type="match status" value="1"/>
</dbReference>
<dbReference type="SUPFAM" id="SSF48371">
    <property type="entry name" value="ARM repeat"/>
    <property type="match status" value="1"/>
</dbReference>
<dbReference type="Proteomes" id="UP000198508">
    <property type="component" value="Unassembled WGS sequence"/>
</dbReference>